<dbReference type="AlphaFoldDB" id="A0A2H3CGL5"/>
<dbReference type="Gene3D" id="6.10.140.2220">
    <property type="match status" value="1"/>
</dbReference>
<evidence type="ECO:0000256" key="3">
    <source>
        <dbReference type="ARBA" id="ARBA00022833"/>
    </source>
</evidence>
<name>A0A2H3CGL5_9AGAR</name>
<evidence type="ECO:0000313" key="7">
    <source>
        <dbReference type="Proteomes" id="UP000218334"/>
    </source>
</evidence>
<dbReference type="GO" id="GO:0008270">
    <property type="term" value="F:zinc ion binding"/>
    <property type="evidence" value="ECO:0007669"/>
    <property type="project" value="UniProtKB-KW"/>
</dbReference>
<organism evidence="6 7">
    <name type="scientific">Armillaria solidipes</name>
    <dbReference type="NCBI Taxonomy" id="1076256"/>
    <lineage>
        <taxon>Eukaryota</taxon>
        <taxon>Fungi</taxon>
        <taxon>Dikarya</taxon>
        <taxon>Basidiomycota</taxon>
        <taxon>Agaricomycotina</taxon>
        <taxon>Agaricomycetes</taxon>
        <taxon>Agaricomycetidae</taxon>
        <taxon>Agaricales</taxon>
        <taxon>Marasmiineae</taxon>
        <taxon>Physalacriaceae</taxon>
        <taxon>Armillaria</taxon>
    </lineage>
</organism>
<protein>
    <recommendedName>
        <fullName evidence="5">MYND-type domain-containing protein</fullName>
    </recommendedName>
</protein>
<feature type="non-terminal residue" evidence="6">
    <location>
        <position position="1"/>
    </location>
</feature>
<proteinExistence type="predicted"/>
<evidence type="ECO:0000313" key="6">
    <source>
        <dbReference type="EMBL" id="PBK77538.1"/>
    </source>
</evidence>
<evidence type="ECO:0000256" key="2">
    <source>
        <dbReference type="ARBA" id="ARBA00022771"/>
    </source>
</evidence>
<accession>A0A2H3CGL5</accession>
<dbReference type="PROSITE" id="PS50865">
    <property type="entry name" value="ZF_MYND_2"/>
    <property type="match status" value="1"/>
</dbReference>
<keyword evidence="1" id="KW-0479">Metal-binding</keyword>
<dbReference type="InterPro" id="IPR002893">
    <property type="entry name" value="Znf_MYND"/>
</dbReference>
<dbReference type="Pfam" id="PF01753">
    <property type="entry name" value="zf-MYND"/>
    <property type="match status" value="1"/>
</dbReference>
<feature type="domain" description="MYND-type" evidence="5">
    <location>
        <begin position="271"/>
        <end position="318"/>
    </location>
</feature>
<dbReference type="Proteomes" id="UP000218334">
    <property type="component" value="Unassembled WGS sequence"/>
</dbReference>
<dbReference type="EMBL" id="KZ293416">
    <property type="protein sequence ID" value="PBK77538.1"/>
    <property type="molecule type" value="Genomic_DNA"/>
</dbReference>
<evidence type="ECO:0000256" key="4">
    <source>
        <dbReference type="PROSITE-ProRule" id="PRU00134"/>
    </source>
</evidence>
<dbReference type="SUPFAM" id="SSF144232">
    <property type="entry name" value="HIT/MYND zinc finger-like"/>
    <property type="match status" value="1"/>
</dbReference>
<gene>
    <name evidence="6" type="ORF">ARMSODRAFT_999763</name>
</gene>
<evidence type="ECO:0000256" key="1">
    <source>
        <dbReference type="ARBA" id="ARBA00022723"/>
    </source>
</evidence>
<keyword evidence="7" id="KW-1185">Reference proteome</keyword>
<evidence type="ECO:0000259" key="5">
    <source>
        <dbReference type="PROSITE" id="PS50865"/>
    </source>
</evidence>
<keyword evidence="3" id="KW-0862">Zinc</keyword>
<sequence length="555" mass="62825">MDSRTVTVTFELPRTQHALSKPEEWNTSWERLYSSGLLSPPLYLDIALKMEPRETGAMAFEYSRLLQNTLGLRFDIGREGVDALLYENLESKWLAATPAIRRQHALVGLSEAGAIARNLNEARRFTEDILTLDNLSKEGCVLIDLLKAIIPDDISVLPKTPCHFPNIAWDSLREARQKSGTEYEKLWLAEAHMLRSKLIYHVVQCTYLSFLGKPRPKITVVKNLGHTPSAHAQPLDKELKKKIYGGKTAKEMWKDDKAAWKDRASRRVNSCTNCLKKEQEGEKFPHCSKCWTTLKRDVPYCSRECQTADYKSRHKAICGKEMGLEEAVSTALKARGPPKPTVSQIGPAVDGFKRSPALLHHIFRLNQNPKIDLYLRIKEGTDSEDCFMKIDTPFPPIQNLLRAARDKAMTTGDRHSAALVCHHTVWFCLAKGYDKELGWDFKAMIDQMAREYEFPDLKKAMLELQVKQLRDPLRRPISLTPADTPLYKTGPRQYQCGELNEDRYQALCSFPSNGDLEQPLSSTGYERAAPQSISMRKLGCYSFSAPMSGDAQTGA</sequence>
<reference evidence="7" key="1">
    <citation type="journal article" date="2017" name="Nat. Ecol. Evol.">
        <title>Genome expansion and lineage-specific genetic innovations in the forest pathogenic fungi Armillaria.</title>
        <authorList>
            <person name="Sipos G."/>
            <person name="Prasanna A.N."/>
            <person name="Walter M.C."/>
            <person name="O'Connor E."/>
            <person name="Balint B."/>
            <person name="Krizsan K."/>
            <person name="Kiss B."/>
            <person name="Hess J."/>
            <person name="Varga T."/>
            <person name="Slot J."/>
            <person name="Riley R."/>
            <person name="Boka B."/>
            <person name="Rigling D."/>
            <person name="Barry K."/>
            <person name="Lee J."/>
            <person name="Mihaltcheva S."/>
            <person name="LaButti K."/>
            <person name="Lipzen A."/>
            <person name="Waldron R."/>
            <person name="Moloney N.M."/>
            <person name="Sperisen C."/>
            <person name="Kredics L."/>
            <person name="Vagvoelgyi C."/>
            <person name="Patrignani A."/>
            <person name="Fitzpatrick D."/>
            <person name="Nagy I."/>
            <person name="Doyle S."/>
            <person name="Anderson J.B."/>
            <person name="Grigoriev I.V."/>
            <person name="Gueldener U."/>
            <person name="Muensterkoetter M."/>
            <person name="Nagy L.G."/>
        </authorList>
    </citation>
    <scope>NUCLEOTIDE SEQUENCE [LARGE SCALE GENOMIC DNA]</scope>
    <source>
        <strain evidence="7">28-4</strain>
    </source>
</reference>
<keyword evidence="2 4" id="KW-0863">Zinc-finger</keyword>